<dbReference type="FunFam" id="3.40.50.300:FF:000661">
    <property type="entry name" value="calmodulin-interacting protein 111 isoform X1"/>
    <property type="match status" value="1"/>
</dbReference>
<dbReference type="OrthoDB" id="27435at2759"/>
<evidence type="ECO:0000256" key="1">
    <source>
        <dbReference type="ARBA" id="ARBA00022741"/>
    </source>
</evidence>
<sequence>VDFDSVGGLTAQIESLREIVELPLTRPEIFKRFNMSPPRGVLLYGPPGTGKTLLLRAVANETTAKIYTISGPSVVSKYMGEAEEKLRKIWEEAQRKGPSIIFIDEIDAITPKRDHDSGEAESRIVASLLTLMDGMAVDSKVVVVGATNRPNAMDPALRRPGRFDREIEIGIPDAHARLDILQVILTPIPHHLSDAFVEKVAGKTHGFVGADLSAVIREAVVIAVKSGVSLGTAQDDLYIEEHHLEQALPLVRPSAMREIFLETPQVKWSDIGGQEEVKRKLRESVEIPLTHPETFKRLGIIPPKGVLLYGPPGCSKTLTAKALATEAGLNFLAVKGPEIFNKYVGEAERTLREIFRKARAASPSIIFFDEIDALTGTRDGGEGSGEGSSDRILTTLLNELDGVEDLVNVTVLAATNRPDVIDTALLRPGRLDRLLYVGPPDLASRCQIFRLQLAKMAVSPDVNVDLLAEATDGCSGAEIVAFCRDAGLAAMQESLQAVRIEVRHFQQALSSLRKGITKEMIEFFETFAASVSGQYLA</sequence>
<proteinExistence type="inferred from homology"/>
<dbReference type="GO" id="GO:0005524">
    <property type="term" value="F:ATP binding"/>
    <property type="evidence" value="ECO:0007669"/>
    <property type="project" value="UniProtKB-KW"/>
</dbReference>
<keyword evidence="2 3" id="KW-0067">ATP-binding</keyword>
<evidence type="ECO:0000256" key="3">
    <source>
        <dbReference type="RuleBase" id="RU003651"/>
    </source>
</evidence>
<dbReference type="FunFam" id="3.40.50.300:FF:000012">
    <property type="entry name" value="Transitional endoplasmic reticulum ATPase"/>
    <property type="match status" value="1"/>
</dbReference>
<feature type="domain" description="AAA+ ATPase" evidence="4">
    <location>
        <begin position="37"/>
        <end position="173"/>
    </location>
</feature>
<dbReference type="GO" id="GO:0005737">
    <property type="term" value="C:cytoplasm"/>
    <property type="evidence" value="ECO:0007669"/>
    <property type="project" value="TreeGrafter"/>
</dbReference>
<feature type="domain" description="AAA+ ATPase" evidence="4">
    <location>
        <begin position="302"/>
        <end position="441"/>
    </location>
</feature>
<dbReference type="Pfam" id="PF00004">
    <property type="entry name" value="AAA"/>
    <property type="match status" value="2"/>
</dbReference>
<name>A0A1Y2F6I8_PROLT</name>
<dbReference type="RefSeq" id="XP_040723891.1">
    <property type="nucleotide sequence ID" value="XM_040867956.1"/>
</dbReference>
<dbReference type="GO" id="GO:0016887">
    <property type="term" value="F:ATP hydrolysis activity"/>
    <property type="evidence" value="ECO:0007669"/>
    <property type="project" value="InterPro"/>
</dbReference>
<dbReference type="CDD" id="cd19511">
    <property type="entry name" value="RecA-like_CDC48_r2-like"/>
    <property type="match status" value="1"/>
</dbReference>
<protein>
    <submittedName>
        <fullName evidence="5">p-loop containing nucleoside triphosphate hydrolase protein</fullName>
    </submittedName>
</protein>
<dbReference type="InterPro" id="IPR003960">
    <property type="entry name" value="ATPase_AAA_CS"/>
</dbReference>
<dbReference type="OMA" id="DRHIYVA"/>
<dbReference type="SMART" id="SM00382">
    <property type="entry name" value="AAA"/>
    <property type="match status" value="2"/>
</dbReference>
<evidence type="ECO:0000259" key="4">
    <source>
        <dbReference type="SMART" id="SM00382"/>
    </source>
</evidence>
<dbReference type="InterPro" id="IPR027417">
    <property type="entry name" value="P-loop_NTPase"/>
</dbReference>
<dbReference type="PANTHER" id="PTHR23077:SF27">
    <property type="entry name" value="ATPASE FAMILY GENE 2 PROTEIN HOMOLOG A"/>
    <property type="match status" value="1"/>
</dbReference>
<evidence type="ECO:0000313" key="6">
    <source>
        <dbReference type="Proteomes" id="UP000193685"/>
    </source>
</evidence>
<comment type="similarity">
    <text evidence="3">Belongs to the AAA ATPase family.</text>
</comment>
<dbReference type="InterPro" id="IPR041569">
    <property type="entry name" value="AAA_lid_3"/>
</dbReference>
<accession>A0A1Y2F6I8</accession>
<evidence type="ECO:0000256" key="2">
    <source>
        <dbReference type="ARBA" id="ARBA00022840"/>
    </source>
</evidence>
<dbReference type="Pfam" id="PF17862">
    <property type="entry name" value="AAA_lid_3"/>
    <property type="match status" value="2"/>
</dbReference>
<dbReference type="PANTHER" id="PTHR23077">
    <property type="entry name" value="AAA-FAMILY ATPASE"/>
    <property type="match status" value="1"/>
</dbReference>
<dbReference type="STRING" id="56484.A0A1Y2F6I8"/>
<dbReference type="Gene3D" id="1.10.8.60">
    <property type="match status" value="2"/>
</dbReference>
<dbReference type="InterPro" id="IPR003959">
    <property type="entry name" value="ATPase_AAA_core"/>
</dbReference>
<dbReference type="EMBL" id="MCFI01000015">
    <property type="protein sequence ID" value="ORY79520.1"/>
    <property type="molecule type" value="Genomic_DNA"/>
</dbReference>
<dbReference type="SUPFAM" id="SSF52540">
    <property type="entry name" value="P-loop containing nucleoside triphosphate hydrolases"/>
    <property type="match status" value="2"/>
</dbReference>
<organism evidence="5 6">
    <name type="scientific">Protomyces lactucae-debilis</name>
    <dbReference type="NCBI Taxonomy" id="2754530"/>
    <lineage>
        <taxon>Eukaryota</taxon>
        <taxon>Fungi</taxon>
        <taxon>Dikarya</taxon>
        <taxon>Ascomycota</taxon>
        <taxon>Taphrinomycotina</taxon>
        <taxon>Taphrinomycetes</taxon>
        <taxon>Taphrinales</taxon>
        <taxon>Protomycetaceae</taxon>
        <taxon>Protomyces</taxon>
    </lineage>
</organism>
<dbReference type="Gene3D" id="3.40.50.300">
    <property type="entry name" value="P-loop containing nucleotide triphosphate hydrolases"/>
    <property type="match status" value="2"/>
</dbReference>
<gene>
    <name evidence="5" type="ORF">BCR37DRAFT_349847</name>
</gene>
<dbReference type="AlphaFoldDB" id="A0A1Y2F6I8"/>
<reference evidence="5 6" key="1">
    <citation type="submission" date="2016-07" db="EMBL/GenBank/DDBJ databases">
        <title>Pervasive Adenine N6-methylation of Active Genes in Fungi.</title>
        <authorList>
            <consortium name="DOE Joint Genome Institute"/>
            <person name="Mondo S.J."/>
            <person name="Dannebaum R.O."/>
            <person name="Kuo R.C."/>
            <person name="Labutti K."/>
            <person name="Haridas S."/>
            <person name="Kuo A."/>
            <person name="Salamov A."/>
            <person name="Ahrendt S.R."/>
            <person name="Lipzen A."/>
            <person name="Sullivan W."/>
            <person name="Andreopoulos W.B."/>
            <person name="Clum A."/>
            <person name="Lindquist E."/>
            <person name="Daum C."/>
            <person name="Ramamoorthy G.K."/>
            <person name="Gryganskyi A."/>
            <person name="Culley D."/>
            <person name="Magnuson J.K."/>
            <person name="James T.Y."/>
            <person name="O'Malley M.A."/>
            <person name="Stajich J.E."/>
            <person name="Spatafora J.W."/>
            <person name="Visel A."/>
            <person name="Grigoriev I.V."/>
        </authorList>
    </citation>
    <scope>NUCLEOTIDE SEQUENCE [LARGE SCALE GENOMIC DNA]</scope>
    <source>
        <strain evidence="5 6">12-1054</strain>
    </source>
</reference>
<keyword evidence="1 3" id="KW-0547">Nucleotide-binding</keyword>
<dbReference type="GeneID" id="63784555"/>
<keyword evidence="5" id="KW-0378">Hydrolase</keyword>
<dbReference type="InterPro" id="IPR050168">
    <property type="entry name" value="AAA_ATPase_domain"/>
</dbReference>
<keyword evidence="6" id="KW-1185">Reference proteome</keyword>
<dbReference type="Proteomes" id="UP000193685">
    <property type="component" value="Unassembled WGS sequence"/>
</dbReference>
<comment type="caution">
    <text evidence="5">The sequence shown here is derived from an EMBL/GenBank/DDBJ whole genome shotgun (WGS) entry which is preliminary data.</text>
</comment>
<feature type="non-terminal residue" evidence="5">
    <location>
        <position position="1"/>
    </location>
</feature>
<dbReference type="InterPro" id="IPR003593">
    <property type="entry name" value="AAA+_ATPase"/>
</dbReference>
<dbReference type="CDD" id="cd19503">
    <property type="entry name" value="RecA-like_CDC48_NLV2_r1-like"/>
    <property type="match status" value="1"/>
</dbReference>
<evidence type="ECO:0000313" key="5">
    <source>
        <dbReference type="EMBL" id="ORY79520.1"/>
    </source>
</evidence>
<dbReference type="PROSITE" id="PS00674">
    <property type="entry name" value="AAA"/>
    <property type="match status" value="2"/>
</dbReference>